<dbReference type="OrthoDB" id="1918565at2759"/>
<comment type="caution">
    <text evidence="1">The sequence shown here is derived from an EMBL/GenBank/DDBJ whole genome shotgun (WGS) entry which is preliminary data.</text>
</comment>
<name>A0A2G2XRZ7_CAPBA</name>
<proteinExistence type="predicted"/>
<reference evidence="2" key="2">
    <citation type="journal article" date="2017" name="J. Anim. Genet.">
        <title>Multiple reference genome sequences of hot pepper reveal the massive evolution of plant disease resistance genes by retroduplication.</title>
        <authorList>
            <person name="Kim S."/>
            <person name="Park J."/>
            <person name="Yeom S.-I."/>
            <person name="Kim Y.-M."/>
            <person name="Seo E."/>
            <person name="Kim K.-T."/>
            <person name="Kim M.-S."/>
            <person name="Lee J.M."/>
            <person name="Cheong K."/>
            <person name="Shin H.-S."/>
            <person name="Kim S.-B."/>
            <person name="Han K."/>
            <person name="Lee J."/>
            <person name="Park M."/>
            <person name="Lee H.-A."/>
            <person name="Lee H.-Y."/>
            <person name="Lee Y."/>
            <person name="Oh S."/>
            <person name="Lee J.H."/>
            <person name="Choi E."/>
            <person name="Choi E."/>
            <person name="Lee S.E."/>
            <person name="Jeon J."/>
            <person name="Kim H."/>
            <person name="Choi G."/>
            <person name="Song H."/>
            <person name="Lee J."/>
            <person name="Lee S.-C."/>
            <person name="Kwon J.-K."/>
            <person name="Lee H.-Y."/>
            <person name="Koo N."/>
            <person name="Hong Y."/>
            <person name="Kim R.W."/>
            <person name="Kang W.-H."/>
            <person name="Huh J.H."/>
            <person name="Kang B.-C."/>
            <person name="Yang T.-J."/>
            <person name="Lee Y.-H."/>
            <person name="Bennetzen J.L."/>
            <person name="Choi D."/>
        </authorList>
    </citation>
    <scope>NUCLEOTIDE SEQUENCE [LARGE SCALE GENOMIC DNA]</scope>
    <source>
        <strain evidence="2">cv. PBC81</strain>
    </source>
</reference>
<evidence type="ECO:0000313" key="1">
    <source>
        <dbReference type="EMBL" id="PHT60263.1"/>
    </source>
</evidence>
<dbReference type="AlphaFoldDB" id="A0A2G2XRZ7"/>
<protein>
    <submittedName>
        <fullName evidence="1">Uncharacterized protein</fullName>
    </submittedName>
</protein>
<accession>A0A2G2XRZ7</accession>
<dbReference type="EMBL" id="MLFT02000001">
    <property type="protein sequence ID" value="PHT60263.1"/>
    <property type="molecule type" value="Genomic_DNA"/>
</dbReference>
<organism evidence="1 2">
    <name type="scientific">Capsicum baccatum</name>
    <name type="common">Peruvian pepper</name>
    <dbReference type="NCBI Taxonomy" id="33114"/>
    <lineage>
        <taxon>Eukaryota</taxon>
        <taxon>Viridiplantae</taxon>
        <taxon>Streptophyta</taxon>
        <taxon>Embryophyta</taxon>
        <taxon>Tracheophyta</taxon>
        <taxon>Spermatophyta</taxon>
        <taxon>Magnoliopsida</taxon>
        <taxon>eudicotyledons</taxon>
        <taxon>Gunneridae</taxon>
        <taxon>Pentapetalae</taxon>
        <taxon>asterids</taxon>
        <taxon>lamiids</taxon>
        <taxon>Solanales</taxon>
        <taxon>Solanaceae</taxon>
        <taxon>Solanoideae</taxon>
        <taxon>Capsiceae</taxon>
        <taxon>Capsicum</taxon>
    </lineage>
</organism>
<dbReference type="InterPro" id="IPR025886">
    <property type="entry name" value="PP2-like"/>
</dbReference>
<dbReference type="PANTHER" id="PTHR32278">
    <property type="entry name" value="F-BOX DOMAIN-CONTAINING PROTEIN"/>
    <property type="match status" value="1"/>
</dbReference>
<sequence length="242" mass="28894">MQVGEIRMLRWMYGHIRCDRIKNEVIRDKSFSLEKWTGKKCYFLGARDLNLPWSDVAQYWNWISRPDSRFPEVAKLNQVWVLDIQGTIRAGVLSPQTSYSAYLVYKFEDVYGFYHRPLVVSVGVSGFQLDQRITFMLPVERRPQQYYHIEDGNWESVYLPSYPQQLLHWQRRHMQGNDTSPMQSFVQHPKLRDDGWLEVELGEFFTRNEDDCIEMTLKERREYGFQREGLIVEGIEIRPRVG</sequence>
<dbReference type="STRING" id="33114.A0A2G2XRZ7"/>
<gene>
    <name evidence="1" type="ORF">CQW23_02626</name>
</gene>
<dbReference type="Proteomes" id="UP000224567">
    <property type="component" value="Unassembled WGS sequence"/>
</dbReference>
<dbReference type="PANTHER" id="PTHR32278:SF86">
    <property type="entry name" value="F-BOX PROTEIN PP2-B10-LIKE ISOFORM X1"/>
    <property type="match status" value="1"/>
</dbReference>
<reference evidence="1 2" key="1">
    <citation type="journal article" date="2017" name="Genome Biol.">
        <title>New reference genome sequences of hot pepper reveal the massive evolution of plant disease-resistance genes by retroduplication.</title>
        <authorList>
            <person name="Kim S."/>
            <person name="Park J."/>
            <person name="Yeom S.I."/>
            <person name="Kim Y.M."/>
            <person name="Seo E."/>
            <person name="Kim K.T."/>
            <person name="Kim M.S."/>
            <person name="Lee J.M."/>
            <person name="Cheong K."/>
            <person name="Shin H.S."/>
            <person name="Kim S.B."/>
            <person name="Han K."/>
            <person name="Lee J."/>
            <person name="Park M."/>
            <person name="Lee H.A."/>
            <person name="Lee H.Y."/>
            <person name="Lee Y."/>
            <person name="Oh S."/>
            <person name="Lee J.H."/>
            <person name="Choi E."/>
            <person name="Choi E."/>
            <person name="Lee S.E."/>
            <person name="Jeon J."/>
            <person name="Kim H."/>
            <person name="Choi G."/>
            <person name="Song H."/>
            <person name="Lee J."/>
            <person name="Lee S.C."/>
            <person name="Kwon J.K."/>
            <person name="Lee H.Y."/>
            <person name="Koo N."/>
            <person name="Hong Y."/>
            <person name="Kim R.W."/>
            <person name="Kang W.H."/>
            <person name="Huh J.H."/>
            <person name="Kang B.C."/>
            <person name="Yang T.J."/>
            <person name="Lee Y.H."/>
            <person name="Bennetzen J.L."/>
            <person name="Choi D."/>
        </authorList>
    </citation>
    <scope>NUCLEOTIDE SEQUENCE [LARGE SCALE GENOMIC DNA]</scope>
    <source>
        <strain evidence="2">cv. PBC81</strain>
    </source>
</reference>
<evidence type="ECO:0000313" key="2">
    <source>
        <dbReference type="Proteomes" id="UP000224567"/>
    </source>
</evidence>
<keyword evidence="2" id="KW-1185">Reference proteome</keyword>
<dbReference type="Pfam" id="PF14299">
    <property type="entry name" value="PP2"/>
    <property type="match status" value="1"/>
</dbReference>